<dbReference type="GO" id="GO:0016301">
    <property type="term" value="F:kinase activity"/>
    <property type="evidence" value="ECO:0007669"/>
    <property type="project" value="UniProtKB-KW"/>
</dbReference>
<comment type="similarity">
    <text evidence="1">Belongs to the carbohydrate kinase PfkB family.</text>
</comment>
<gene>
    <name evidence="7" type="ordered locus">Huta_0501</name>
</gene>
<dbReference type="EMBL" id="CP001687">
    <property type="protein sequence ID" value="ACV10688.1"/>
    <property type="molecule type" value="Genomic_DNA"/>
</dbReference>
<keyword evidence="5" id="KW-0067">ATP-binding</keyword>
<dbReference type="Pfam" id="PF00294">
    <property type="entry name" value="PfkB"/>
    <property type="match status" value="1"/>
</dbReference>
<dbReference type="eggNOG" id="arCOG00014">
    <property type="taxonomic scope" value="Archaea"/>
</dbReference>
<dbReference type="AlphaFoldDB" id="C7NS81"/>
<dbReference type="KEGG" id="hut:Huta_0501"/>
<keyword evidence="8" id="KW-1185">Reference proteome</keyword>
<organism evidence="7 8">
    <name type="scientific">Halorhabdus utahensis (strain DSM 12940 / JCM 11049 / AX-2)</name>
    <dbReference type="NCBI Taxonomy" id="519442"/>
    <lineage>
        <taxon>Archaea</taxon>
        <taxon>Methanobacteriati</taxon>
        <taxon>Methanobacteriota</taxon>
        <taxon>Stenosarchaea group</taxon>
        <taxon>Halobacteria</taxon>
        <taxon>Halobacteriales</taxon>
        <taxon>Haloarculaceae</taxon>
        <taxon>Halorhabdus</taxon>
    </lineage>
</organism>
<evidence type="ECO:0000259" key="6">
    <source>
        <dbReference type="Pfam" id="PF00294"/>
    </source>
</evidence>
<dbReference type="CDD" id="cd01167">
    <property type="entry name" value="bac_FRK"/>
    <property type="match status" value="1"/>
</dbReference>
<reference evidence="7 8" key="1">
    <citation type="journal article" date="2009" name="Stand. Genomic Sci.">
        <title>Complete genome sequence of Halorhabdus utahensis type strain (AX-2).</title>
        <authorList>
            <person name="Anderson I."/>
            <person name="Tindall B.J."/>
            <person name="Pomrenke H."/>
            <person name="Goker M."/>
            <person name="Lapidus A."/>
            <person name="Nolan M."/>
            <person name="Copeland A."/>
            <person name="Glavina Del Rio T."/>
            <person name="Chen F."/>
            <person name="Tice H."/>
            <person name="Cheng J.F."/>
            <person name="Lucas S."/>
            <person name="Chertkov O."/>
            <person name="Bruce D."/>
            <person name="Brettin T."/>
            <person name="Detter J.C."/>
            <person name="Han C."/>
            <person name="Goodwin L."/>
            <person name="Land M."/>
            <person name="Hauser L."/>
            <person name="Chang Y.J."/>
            <person name="Jeffries C.D."/>
            <person name="Pitluck S."/>
            <person name="Pati A."/>
            <person name="Mavromatis K."/>
            <person name="Ivanova N."/>
            <person name="Ovchinnikova G."/>
            <person name="Chen A."/>
            <person name="Palaniappan K."/>
            <person name="Chain P."/>
            <person name="Rohde M."/>
            <person name="Bristow J."/>
            <person name="Eisen J.A."/>
            <person name="Markowitz V."/>
            <person name="Hugenholtz P."/>
            <person name="Kyrpides N.C."/>
            <person name="Klenk H.P."/>
        </authorList>
    </citation>
    <scope>NUCLEOTIDE SEQUENCE [LARGE SCALE GENOMIC DNA]</scope>
    <source>
        <strain evidence="8">DSM 12940 / JCM 11049 / AX-2</strain>
    </source>
</reference>
<name>C7NS81_HALUD</name>
<protein>
    <submittedName>
        <fullName evidence="7">PfkB domain protein</fullName>
    </submittedName>
</protein>
<dbReference type="InterPro" id="IPR029056">
    <property type="entry name" value="Ribokinase-like"/>
</dbReference>
<dbReference type="PANTHER" id="PTHR43085:SF1">
    <property type="entry name" value="PSEUDOURIDINE KINASE-RELATED"/>
    <property type="match status" value="1"/>
</dbReference>
<dbReference type="Gene3D" id="3.40.1190.20">
    <property type="match status" value="1"/>
</dbReference>
<dbReference type="InterPro" id="IPR011611">
    <property type="entry name" value="PfkB_dom"/>
</dbReference>
<dbReference type="PANTHER" id="PTHR43085">
    <property type="entry name" value="HEXOKINASE FAMILY MEMBER"/>
    <property type="match status" value="1"/>
</dbReference>
<proteinExistence type="inferred from homology"/>
<dbReference type="Proteomes" id="UP000002071">
    <property type="component" value="Chromosome"/>
</dbReference>
<dbReference type="STRING" id="519442.Huta_0501"/>
<feature type="domain" description="Carbohydrate kinase PfkB" evidence="6">
    <location>
        <begin position="5"/>
        <end position="309"/>
    </location>
</feature>
<evidence type="ECO:0000313" key="8">
    <source>
        <dbReference type="Proteomes" id="UP000002071"/>
    </source>
</evidence>
<dbReference type="GeneID" id="8382768"/>
<dbReference type="SUPFAM" id="SSF53613">
    <property type="entry name" value="Ribokinase-like"/>
    <property type="match status" value="1"/>
</dbReference>
<evidence type="ECO:0000256" key="3">
    <source>
        <dbReference type="ARBA" id="ARBA00022741"/>
    </source>
</evidence>
<evidence type="ECO:0000313" key="7">
    <source>
        <dbReference type="EMBL" id="ACV10688.1"/>
    </source>
</evidence>
<dbReference type="RefSeq" id="WP_015788269.1">
    <property type="nucleotide sequence ID" value="NC_013158.1"/>
</dbReference>
<accession>C7NS81</accession>
<dbReference type="InterPro" id="IPR050306">
    <property type="entry name" value="PfkB_Carbo_kinase"/>
</dbReference>
<evidence type="ECO:0000256" key="1">
    <source>
        <dbReference type="ARBA" id="ARBA00010688"/>
    </source>
</evidence>
<keyword evidence="4" id="KW-0418">Kinase</keyword>
<evidence type="ECO:0000256" key="4">
    <source>
        <dbReference type="ARBA" id="ARBA00022777"/>
    </source>
</evidence>
<keyword evidence="2" id="KW-0808">Transferase</keyword>
<evidence type="ECO:0000256" key="5">
    <source>
        <dbReference type="ARBA" id="ARBA00022840"/>
    </source>
</evidence>
<dbReference type="HOGENOM" id="CLU_027634_6_1_2"/>
<evidence type="ECO:0000256" key="2">
    <source>
        <dbReference type="ARBA" id="ARBA00022679"/>
    </source>
</evidence>
<keyword evidence="3" id="KW-0547">Nucleotide-binding</keyword>
<dbReference type="OrthoDB" id="124714at2157"/>
<sequence length="320" mass="33891">MTDPDVLIAGETLVDLFPTTTGPLANAETFDRRAGGAPANLAVAMTRLGTAPYLWTRLGADPFGEHLADVLETQGVSDRFVEVDADRKTAHTLVGDDPAADQSFVFYKEGTATMAMEPGTVPDETLANLEWVHFGGVMLCEAPVRTAMLDLAERAQAQACTVSFDPNTREDLWADPADLEPTMRRALELADVVKTDREDLSVLLETIDQEIASVAEELLAYGPHTVFLTRGAEGTYGMATADAPWGPAETDQPAFDVDAVDTTGAGDAFTAGTITALLAGRSLSDAVTFGNAVGALTTTETGAMEPLPDREAVERLIAAQ</sequence>
<dbReference type="GO" id="GO:0005524">
    <property type="term" value="F:ATP binding"/>
    <property type="evidence" value="ECO:0007669"/>
    <property type="project" value="UniProtKB-KW"/>
</dbReference>